<sequence length="107" mass="11397">MSENVRVTRWQGKTPPSEAELLAALAAEGLTAYRWSNGPGDRYAPHAHNYHKVLYVVSGSITFQLHPGESITLAPGDRLDLPAGTVHSAVVGPEGVVCLEGHRPTSA</sequence>
<feature type="domain" description="Cupin type-2" evidence="1">
    <location>
        <begin position="39"/>
        <end position="89"/>
    </location>
</feature>
<dbReference type="InterPro" id="IPR013096">
    <property type="entry name" value="Cupin_2"/>
</dbReference>
<comment type="caution">
    <text evidence="2">The sequence shown here is derived from an EMBL/GenBank/DDBJ whole genome shotgun (WGS) entry which is preliminary data.</text>
</comment>
<dbReference type="Pfam" id="PF07883">
    <property type="entry name" value="Cupin_2"/>
    <property type="match status" value="1"/>
</dbReference>
<dbReference type="Gene3D" id="2.60.120.10">
    <property type="entry name" value="Jelly Rolls"/>
    <property type="match status" value="1"/>
</dbReference>
<dbReference type="AlphaFoldDB" id="A0A7C2BFC8"/>
<name>A0A7C2BFC8_THERO</name>
<organism evidence="2">
    <name type="scientific">Thermomicrobium roseum</name>
    <dbReference type="NCBI Taxonomy" id="500"/>
    <lineage>
        <taxon>Bacteria</taxon>
        <taxon>Pseudomonadati</taxon>
        <taxon>Thermomicrobiota</taxon>
        <taxon>Thermomicrobia</taxon>
        <taxon>Thermomicrobiales</taxon>
        <taxon>Thermomicrobiaceae</taxon>
        <taxon>Thermomicrobium</taxon>
    </lineage>
</organism>
<reference evidence="2" key="1">
    <citation type="journal article" date="2020" name="mSystems">
        <title>Genome- and Community-Level Interaction Insights into Carbon Utilization and Element Cycling Functions of Hydrothermarchaeota in Hydrothermal Sediment.</title>
        <authorList>
            <person name="Zhou Z."/>
            <person name="Liu Y."/>
            <person name="Xu W."/>
            <person name="Pan J."/>
            <person name="Luo Z.H."/>
            <person name="Li M."/>
        </authorList>
    </citation>
    <scope>NUCLEOTIDE SEQUENCE [LARGE SCALE GENOMIC DNA]</scope>
    <source>
        <strain evidence="2">SpSt-222</strain>
    </source>
</reference>
<dbReference type="EMBL" id="DSJL01000011">
    <property type="protein sequence ID" value="HEF65485.1"/>
    <property type="molecule type" value="Genomic_DNA"/>
</dbReference>
<protein>
    <submittedName>
        <fullName evidence="2">Cupin domain-containing protein</fullName>
    </submittedName>
</protein>
<dbReference type="InterPro" id="IPR014710">
    <property type="entry name" value="RmlC-like_jellyroll"/>
</dbReference>
<evidence type="ECO:0000259" key="1">
    <source>
        <dbReference type="Pfam" id="PF07883"/>
    </source>
</evidence>
<dbReference type="SUPFAM" id="SSF51182">
    <property type="entry name" value="RmlC-like cupins"/>
    <property type="match status" value="1"/>
</dbReference>
<evidence type="ECO:0000313" key="2">
    <source>
        <dbReference type="EMBL" id="HEF65485.1"/>
    </source>
</evidence>
<gene>
    <name evidence="2" type="ORF">ENP47_07805</name>
</gene>
<proteinExistence type="predicted"/>
<dbReference type="InterPro" id="IPR011051">
    <property type="entry name" value="RmlC_Cupin_sf"/>
</dbReference>
<accession>A0A7C2BFC8</accession>